<dbReference type="PROSITE" id="PS50045">
    <property type="entry name" value="SIGMA54_INTERACT_4"/>
    <property type="match status" value="1"/>
</dbReference>
<dbReference type="CDD" id="cd00009">
    <property type="entry name" value="AAA"/>
    <property type="match status" value="1"/>
</dbReference>
<evidence type="ECO:0000256" key="4">
    <source>
        <dbReference type="ARBA" id="ARBA00023163"/>
    </source>
</evidence>
<dbReference type="Gene3D" id="1.10.8.60">
    <property type="match status" value="1"/>
</dbReference>
<dbReference type="InterPro" id="IPR002078">
    <property type="entry name" value="Sigma_54_int"/>
</dbReference>
<evidence type="ECO:0000256" key="3">
    <source>
        <dbReference type="ARBA" id="ARBA00023015"/>
    </source>
</evidence>
<dbReference type="InterPro" id="IPR025944">
    <property type="entry name" value="Sigma_54_int_dom_CS"/>
</dbReference>
<dbReference type="PROSITE" id="PS00688">
    <property type="entry name" value="SIGMA54_INTERACT_3"/>
    <property type="match status" value="1"/>
</dbReference>
<comment type="caution">
    <text evidence="7">The sequence shown here is derived from an EMBL/GenBank/DDBJ whole genome shotgun (WGS) entry which is preliminary data.</text>
</comment>
<dbReference type="SUPFAM" id="SSF52540">
    <property type="entry name" value="P-loop containing nucleoside triphosphate hydrolases"/>
    <property type="match status" value="1"/>
</dbReference>
<dbReference type="PANTHER" id="PTHR32071">
    <property type="entry name" value="TRANSCRIPTIONAL REGULATORY PROTEIN"/>
    <property type="match status" value="1"/>
</dbReference>
<evidence type="ECO:0000256" key="2">
    <source>
        <dbReference type="ARBA" id="ARBA00022840"/>
    </source>
</evidence>
<dbReference type="Proteomes" id="UP000316609">
    <property type="component" value="Unassembled WGS sequence"/>
</dbReference>
<feature type="compositionally biased region" description="Basic and acidic residues" evidence="5">
    <location>
        <begin position="21"/>
        <end position="30"/>
    </location>
</feature>
<dbReference type="GO" id="GO:0006355">
    <property type="term" value="P:regulation of DNA-templated transcription"/>
    <property type="evidence" value="ECO:0007669"/>
    <property type="project" value="InterPro"/>
</dbReference>
<name>A0A538TSB0_UNCEI</name>
<evidence type="ECO:0000313" key="8">
    <source>
        <dbReference type="Proteomes" id="UP000316609"/>
    </source>
</evidence>
<dbReference type="AlphaFoldDB" id="A0A538TSB0"/>
<dbReference type="SMART" id="SM00382">
    <property type="entry name" value="AAA"/>
    <property type="match status" value="1"/>
</dbReference>
<gene>
    <name evidence="7" type="ORF">E6K78_06285</name>
</gene>
<evidence type="ECO:0000313" key="7">
    <source>
        <dbReference type="EMBL" id="TMQ66510.1"/>
    </source>
</evidence>
<dbReference type="Gene3D" id="3.40.50.300">
    <property type="entry name" value="P-loop containing nucleotide triphosphate hydrolases"/>
    <property type="match status" value="1"/>
</dbReference>
<dbReference type="EMBL" id="VBOY01000055">
    <property type="protein sequence ID" value="TMQ66510.1"/>
    <property type="molecule type" value="Genomic_DNA"/>
</dbReference>
<evidence type="ECO:0000259" key="6">
    <source>
        <dbReference type="PROSITE" id="PS50045"/>
    </source>
</evidence>
<keyword evidence="1" id="KW-0547">Nucleotide-binding</keyword>
<dbReference type="InterPro" id="IPR003593">
    <property type="entry name" value="AAA+_ATPase"/>
</dbReference>
<accession>A0A538TSB0</accession>
<organism evidence="7 8">
    <name type="scientific">Eiseniibacteriota bacterium</name>
    <dbReference type="NCBI Taxonomy" id="2212470"/>
    <lineage>
        <taxon>Bacteria</taxon>
        <taxon>Candidatus Eiseniibacteriota</taxon>
    </lineage>
</organism>
<dbReference type="FunFam" id="3.40.50.300:FF:000006">
    <property type="entry name" value="DNA-binding transcriptional regulator NtrC"/>
    <property type="match status" value="1"/>
</dbReference>
<dbReference type="InterPro" id="IPR058031">
    <property type="entry name" value="AAA_lid_NorR"/>
</dbReference>
<dbReference type="Pfam" id="PF25601">
    <property type="entry name" value="AAA_lid_14"/>
    <property type="match status" value="1"/>
</dbReference>
<evidence type="ECO:0000256" key="5">
    <source>
        <dbReference type="SAM" id="MobiDB-lite"/>
    </source>
</evidence>
<protein>
    <submittedName>
        <fullName evidence="7">Sigma-54-dependent Fis family transcriptional regulator</fullName>
    </submittedName>
</protein>
<keyword evidence="4" id="KW-0804">Transcription</keyword>
<dbReference type="Pfam" id="PF00158">
    <property type="entry name" value="Sigma54_activat"/>
    <property type="match status" value="1"/>
</dbReference>
<feature type="domain" description="Sigma-54 factor interaction" evidence="6">
    <location>
        <begin position="106"/>
        <end position="335"/>
    </location>
</feature>
<sequence>MDLARGRVPPLRPRCGTRARGAAEHPDGALRRGLGCGRRRRPRPLGSVGVRAPPPRPRRGGEPAAAARFDGRLGRPGVGNPPGRATSGPGRMLDELRARHPALRTMVGESELLLETCQDLVAVARTRFPVLLTGESGVGKELAARAIHELSERCSGPLEVADCGSIPRELIESELFGHVRGAFTGAHRDRRGAFELAHRGTLFLDEIGEMPLQLQTRLLRVLQEARFRRVGDEGLVEVDVRVIAATNRDLRAEVTSGRFREDLYYRLNVFAVRIPPLRERPEDVGPLVRFFMGRQAGELEVGEWSIDGDVMEALERHTWPGNVRELGNLCAGLAVRARATGHVTLDELEQVWRRQHHDEEPPWQSAPAVARGRLGDWVLEHARAARFNLIEVARLLKRRKRAGHIVPLTERSALSYYLTGEILCALAEAGGDTDAAARALAGDEDLIPRVEGRVRKIWDTLRTAEGDVTALRRHFAKLPAGYEAPLRRASALADRS</sequence>
<evidence type="ECO:0000256" key="1">
    <source>
        <dbReference type="ARBA" id="ARBA00022741"/>
    </source>
</evidence>
<proteinExistence type="predicted"/>
<reference evidence="7 8" key="1">
    <citation type="journal article" date="2019" name="Nat. Microbiol.">
        <title>Mediterranean grassland soil C-N compound turnover is dependent on rainfall and depth, and is mediated by genomically divergent microorganisms.</title>
        <authorList>
            <person name="Diamond S."/>
            <person name="Andeer P.F."/>
            <person name="Li Z."/>
            <person name="Crits-Christoph A."/>
            <person name="Burstein D."/>
            <person name="Anantharaman K."/>
            <person name="Lane K.R."/>
            <person name="Thomas B.C."/>
            <person name="Pan C."/>
            <person name="Northen T.R."/>
            <person name="Banfield J.F."/>
        </authorList>
    </citation>
    <scope>NUCLEOTIDE SEQUENCE [LARGE SCALE GENOMIC DNA]</scope>
    <source>
        <strain evidence="7">WS_8</strain>
    </source>
</reference>
<dbReference type="GO" id="GO:0005524">
    <property type="term" value="F:ATP binding"/>
    <property type="evidence" value="ECO:0007669"/>
    <property type="project" value="UniProtKB-KW"/>
</dbReference>
<dbReference type="InterPro" id="IPR027417">
    <property type="entry name" value="P-loop_NTPase"/>
</dbReference>
<keyword evidence="3" id="KW-0805">Transcription regulation</keyword>
<feature type="region of interest" description="Disordered" evidence="5">
    <location>
        <begin position="1"/>
        <end position="91"/>
    </location>
</feature>
<dbReference type="PANTHER" id="PTHR32071:SF81">
    <property type="entry name" value="PROPIONATE CATABOLISM OPERON REGULATORY PROTEIN"/>
    <property type="match status" value="1"/>
</dbReference>
<keyword evidence="2" id="KW-0067">ATP-binding</keyword>